<evidence type="ECO:0000313" key="5">
    <source>
        <dbReference type="Proteomes" id="UP000030665"/>
    </source>
</evidence>
<evidence type="ECO:0000256" key="3">
    <source>
        <dbReference type="PROSITE-ProRule" id="PRU00023"/>
    </source>
</evidence>
<dbReference type="Proteomes" id="UP000030665">
    <property type="component" value="Unassembled WGS sequence"/>
</dbReference>
<keyword evidence="1" id="KW-0677">Repeat</keyword>
<dbReference type="SUPFAM" id="SSF48403">
    <property type="entry name" value="Ankyrin repeat"/>
    <property type="match status" value="1"/>
</dbReference>
<evidence type="ECO:0000256" key="1">
    <source>
        <dbReference type="ARBA" id="ARBA00022737"/>
    </source>
</evidence>
<feature type="repeat" description="ANK" evidence="3">
    <location>
        <begin position="35"/>
        <end position="67"/>
    </location>
</feature>
<reference evidence="4" key="2">
    <citation type="submission" date="2014-03" db="EMBL/GenBank/DDBJ databases">
        <title>The whipworm genome and dual-species transcriptomics of an intimate host-pathogen interaction.</title>
        <authorList>
            <person name="Foth B.J."/>
            <person name="Tsai I.J."/>
            <person name="Reid A.J."/>
            <person name="Bancroft A.J."/>
            <person name="Nichol S."/>
            <person name="Tracey A."/>
            <person name="Holroyd N."/>
            <person name="Cotton J.A."/>
            <person name="Stanley E.J."/>
            <person name="Zarowiecki M."/>
            <person name="Liu J.Z."/>
            <person name="Huckvale T."/>
            <person name="Cooper P.J."/>
            <person name="Grencis R.K."/>
            <person name="Berriman M."/>
        </authorList>
    </citation>
    <scope>NUCLEOTIDE SEQUENCE [LARGE SCALE GENOMIC DNA]</scope>
</reference>
<proteinExistence type="predicted"/>
<evidence type="ECO:0000256" key="2">
    <source>
        <dbReference type="ARBA" id="ARBA00023043"/>
    </source>
</evidence>
<dbReference type="AlphaFoldDB" id="A0A077Z0K7"/>
<dbReference type="InterPro" id="IPR050745">
    <property type="entry name" value="Multifunctional_regulatory"/>
</dbReference>
<accession>A0A077Z0K7</accession>
<dbReference type="SMART" id="SM00248">
    <property type="entry name" value="ANK"/>
    <property type="match status" value="4"/>
</dbReference>
<dbReference type="OrthoDB" id="366390at2759"/>
<dbReference type="InterPro" id="IPR002110">
    <property type="entry name" value="Ankyrin_rpt"/>
</dbReference>
<dbReference type="PANTHER" id="PTHR24189">
    <property type="entry name" value="MYOTROPHIN"/>
    <property type="match status" value="1"/>
</dbReference>
<dbReference type="EMBL" id="HG805844">
    <property type="protein sequence ID" value="CDW53208.1"/>
    <property type="molecule type" value="Genomic_DNA"/>
</dbReference>
<dbReference type="PROSITE" id="PS50088">
    <property type="entry name" value="ANK_REPEAT"/>
    <property type="match status" value="2"/>
</dbReference>
<dbReference type="STRING" id="36087.A0A077Z0K7"/>
<name>A0A077Z0K7_TRITR</name>
<organism evidence="4 5">
    <name type="scientific">Trichuris trichiura</name>
    <name type="common">Whipworm</name>
    <name type="synonym">Trichocephalus trichiurus</name>
    <dbReference type="NCBI Taxonomy" id="36087"/>
    <lineage>
        <taxon>Eukaryota</taxon>
        <taxon>Metazoa</taxon>
        <taxon>Ecdysozoa</taxon>
        <taxon>Nematoda</taxon>
        <taxon>Enoplea</taxon>
        <taxon>Dorylaimia</taxon>
        <taxon>Trichinellida</taxon>
        <taxon>Trichuridae</taxon>
        <taxon>Trichuris</taxon>
    </lineage>
</organism>
<evidence type="ECO:0000313" key="4">
    <source>
        <dbReference type="EMBL" id="CDW53208.1"/>
    </source>
</evidence>
<dbReference type="PANTHER" id="PTHR24189:SF50">
    <property type="entry name" value="ANKYRIN REPEAT AND SOCS BOX PROTEIN 2"/>
    <property type="match status" value="1"/>
</dbReference>
<reference evidence="4" key="1">
    <citation type="submission" date="2014-01" db="EMBL/GenBank/DDBJ databases">
        <authorList>
            <person name="Aslett M."/>
        </authorList>
    </citation>
    <scope>NUCLEOTIDE SEQUENCE</scope>
</reference>
<feature type="repeat" description="ANK" evidence="3">
    <location>
        <begin position="72"/>
        <end position="104"/>
    </location>
</feature>
<protein>
    <submittedName>
        <fullName evidence="4">Ank 2 domain containing protein</fullName>
    </submittedName>
</protein>
<keyword evidence="5" id="KW-1185">Reference proteome</keyword>
<keyword evidence="2 3" id="KW-0040">ANK repeat</keyword>
<sequence length="285" mass="32074">MVRTVDDLHFAIRQGEIEQVKIAIETPSLLRSQRCLRTALSLAVQCGKEEVVKLLLQNGADVNQVSYDEFRLPLAPLLVACRLGKVPIARLLLENGASPDSTDCFGHSALWIATRARCPELLRLLIDHRANLTACSTNWKNCPLYYASRHAPRRGLAELLIYHGYMSNYEDEDGLDALSWSLQNGQLQLSIMIAQAGVPISKTHRQIFFASSFTAEQRILLLSLERRDVDLLRSLFERQTLPSLRNMARQVVRTICLSFTAGTTIQPIVMKLPIPDSLKRFLLHG</sequence>
<dbReference type="InterPro" id="IPR036770">
    <property type="entry name" value="Ankyrin_rpt-contain_sf"/>
</dbReference>
<dbReference type="Gene3D" id="1.25.40.20">
    <property type="entry name" value="Ankyrin repeat-containing domain"/>
    <property type="match status" value="1"/>
</dbReference>
<dbReference type="PROSITE" id="PS50297">
    <property type="entry name" value="ANK_REP_REGION"/>
    <property type="match status" value="1"/>
</dbReference>
<gene>
    <name evidence="4" type="ORF">TTRE_0000147201</name>
</gene>
<dbReference type="Pfam" id="PF12796">
    <property type="entry name" value="Ank_2"/>
    <property type="match status" value="2"/>
</dbReference>